<evidence type="ECO:0000313" key="2">
    <source>
        <dbReference type="Proteomes" id="UP001215598"/>
    </source>
</evidence>
<gene>
    <name evidence="1" type="ORF">B0H16DRAFT_211449</name>
</gene>
<reference evidence="1" key="1">
    <citation type="submission" date="2023-03" db="EMBL/GenBank/DDBJ databases">
        <title>Massive genome expansion in bonnet fungi (Mycena s.s.) driven by repeated elements and novel gene families across ecological guilds.</title>
        <authorList>
            <consortium name="Lawrence Berkeley National Laboratory"/>
            <person name="Harder C.B."/>
            <person name="Miyauchi S."/>
            <person name="Viragh M."/>
            <person name="Kuo A."/>
            <person name="Thoen E."/>
            <person name="Andreopoulos B."/>
            <person name="Lu D."/>
            <person name="Skrede I."/>
            <person name="Drula E."/>
            <person name="Henrissat B."/>
            <person name="Morin E."/>
            <person name="Kohler A."/>
            <person name="Barry K."/>
            <person name="LaButti K."/>
            <person name="Morin E."/>
            <person name="Salamov A."/>
            <person name="Lipzen A."/>
            <person name="Mereny Z."/>
            <person name="Hegedus B."/>
            <person name="Baldrian P."/>
            <person name="Stursova M."/>
            <person name="Weitz H."/>
            <person name="Taylor A."/>
            <person name="Grigoriev I.V."/>
            <person name="Nagy L.G."/>
            <person name="Martin F."/>
            <person name="Kauserud H."/>
        </authorList>
    </citation>
    <scope>NUCLEOTIDE SEQUENCE</scope>
    <source>
        <strain evidence="1">CBHHK182m</strain>
    </source>
</reference>
<dbReference type="Proteomes" id="UP001215598">
    <property type="component" value="Unassembled WGS sequence"/>
</dbReference>
<evidence type="ECO:0000313" key="1">
    <source>
        <dbReference type="EMBL" id="KAJ7770410.1"/>
    </source>
</evidence>
<name>A0AAD7NQ32_9AGAR</name>
<organism evidence="1 2">
    <name type="scientific">Mycena metata</name>
    <dbReference type="NCBI Taxonomy" id="1033252"/>
    <lineage>
        <taxon>Eukaryota</taxon>
        <taxon>Fungi</taxon>
        <taxon>Dikarya</taxon>
        <taxon>Basidiomycota</taxon>
        <taxon>Agaricomycotina</taxon>
        <taxon>Agaricomycetes</taxon>
        <taxon>Agaricomycetidae</taxon>
        <taxon>Agaricales</taxon>
        <taxon>Marasmiineae</taxon>
        <taxon>Mycenaceae</taxon>
        <taxon>Mycena</taxon>
    </lineage>
</organism>
<proteinExistence type="predicted"/>
<protein>
    <submittedName>
        <fullName evidence="1">Uncharacterized protein</fullName>
    </submittedName>
</protein>
<sequence>MRGHSAVFQHLLTHSQHTSLKPSMLPTLGTCRTTRPTLGTSRTTAADGRNAGGWVGDDARVRTGIGCKVCIRTHFFLPPTPSHTGYSPHCALHVRASTLVGAELVGERGGGAYLRLCFFYPSLISPLVPRPRAPPLSCPTLSFPSYPPPSRHRRTPPLHTLVPCPYRHRRTLARTPCCRIYACHVCAPVSAPPFPRPPHPRSPPSYRHHTPRAVESSADCTNSHSAVAQHMFMCMMRARRVPARRAAGSACARAEFAHAVPHLPPSLLSSLILATPFPSVPFRSLLRVRTAR</sequence>
<dbReference type="AlphaFoldDB" id="A0AAD7NQ32"/>
<comment type="caution">
    <text evidence="1">The sequence shown here is derived from an EMBL/GenBank/DDBJ whole genome shotgun (WGS) entry which is preliminary data.</text>
</comment>
<keyword evidence="2" id="KW-1185">Reference proteome</keyword>
<accession>A0AAD7NQ32</accession>
<dbReference type="EMBL" id="JARKIB010000016">
    <property type="protein sequence ID" value="KAJ7770410.1"/>
    <property type="molecule type" value="Genomic_DNA"/>
</dbReference>